<feature type="compositionally biased region" description="Polar residues" evidence="1">
    <location>
        <begin position="510"/>
        <end position="519"/>
    </location>
</feature>
<name>A0A9P7KAC5_9AGAR</name>
<evidence type="ECO:0000313" key="2">
    <source>
        <dbReference type="EMBL" id="KAG5640726.1"/>
    </source>
</evidence>
<accession>A0A9P7KAC5</accession>
<keyword evidence="3" id="KW-1185">Reference proteome</keyword>
<organism evidence="2 3">
    <name type="scientific">Asterophora parasitica</name>
    <dbReference type="NCBI Taxonomy" id="117018"/>
    <lineage>
        <taxon>Eukaryota</taxon>
        <taxon>Fungi</taxon>
        <taxon>Dikarya</taxon>
        <taxon>Basidiomycota</taxon>
        <taxon>Agaricomycotina</taxon>
        <taxon>Agaricomycetes</taxon>
        <taxon>Agaricomycetidae</taxon>
        <taxon>Agaricales</taxon>
        <taxon>Tricholomatineae</taxon>
        <taxon>Lyophyllaceae</taxon>
        <taxon>Asterophora</taxon>
    </lineage>
</organism>
<protein>
    <submittedName>
        <fullName evidence="2">Uncharacterized protein</fullName>
    </submittedName>
</protein>
<dbReference type="AlphaFoldDB" id="A0A9P7KAC5"/>
<dbReference type="OrthoDB" id="2393824at2759"/>
<feature type="region of interest" description="Disordered" evidence="1">
    <location>
        <begin position="492"/>
        <end position="519"/>
    </location>
</feature>
<reference evidence="2" key="2">
    <citation type="submission" date="2021-10" db="EMBL/GenBank/DDBJ databases">
        <title>Phylogenomics reveals ancestral predisposition of the termite-cultivated fungus Termitomyces towards a domesticated lifestyle.</title>
        <authorList>
            <person name="Auxier B."/>
            <person name="Grum-Grzhimaylo A."/>
            <person name="Cardenas M.E."/>
            <person name="Lodge J.D."/>
            <person name="Laessoe T."/>
            <person name="Pedersen O."/>
            <person name="Smith M.E."/>
            <person name="Kuyper T.W."/>
            <person name="Franco-Molano E.A."/>
            <person name="Baroni T.J."/>
            <person name="Aanen D.K."/>
        </authorList>
    </citation>
    <scope>NUCLEOTIDE SEQUENCE</scope>
    <source>
        <strain evidence="2">AP01</strain>
        <tissue evidence="2">Mycelium</tissue>
    </source>
</reference>
<proteinExistence type="predicted"/>
<evidence type="ECO:0000256" key="1">
    <source>
        <dbReference type="SAM" id="MobiDB-lite"/>
    </source>
</evidence>
<gene>
    <name evidence="2" type="ORF">DXG03_007419</name>
</gene>
<reference evidence="2" key="1">
    <citation type="submission" date="2020-07" db="EMBL/GenBank/DDBJ databases">
        <authorList>
            <person name="Nieuwenhuis M."/>
            <person name="Van De Peppel L.J.J."/>
        </authorList>
    </citation>
    <scope>NUCLEOTIDE SEQUENCE</scope>
    <source>
        <strain evidence="2">AP01</strain>
        <tissue evidence="2">Mycelium</tissue>
    </source>
</reference>
<comment type="caution">
    <text evidence="2">The sequence shown here is derived from an EMBL/GenBank/DDBJ whole genome shotgun (WGS) entry which is preliminary data.</text>
</comment>
<dbReference type="Proteomes" id="UP000775547">
    <property type="component" value="Unassembled WGS sequence"/>
</dbReference>
<evidence type="ECO:0000313" key="3">
    <source>
        <dbReference type="Proteomes" id="UP000775547"/>
    </source>
</evidence>
<dbReference type="EMBL" id="JABCKV010000540">
    <property type="protein sequence ID" value="KAG5640726.1"/>
    <property type="molecule type" value="Genomic_DNA"/>
</dbReference>
<sequence>MSDAYIQLFIALEHESVHYIDKTFTEVTRELASLLPASLKAEGLFLVIDEANVGSRLFTGYFHDEVGPYPILKEIIKIWRERLTLLGVPVTFVIAGTVISKQCFPSSSPEWSTWKWTSDTGAFDNWEFAYGSGAEEDNALVRSTVHEVIFHYLLTGQHPQSFRVGRIDLVTSGVGQFTDGSMQTISVDTPAIFQVAAAMWLASSRSHSHGYGPLMVLYEEFTSYCRWENGDLYAPACYIATSLAHPFKDGRALTDLFILPTKPQWAEKTPDRPDRIVVLHKDDDGNLHETLISPLSLLPTSPPLGYAARSVEDVAAWLRHEHPTAFCICPPECGANLIFVLKRDEKYLWVVLRISGLGTDAVISTDDSQVEFDQLLPTMLFAGNARSKPPHILTDTQIPQIENTPEVPIQSVLDGFSAFPNRLQTGGQFSGMQRVVASFPTVPSLPRNYAQGMKLPPVATLDTTAFQTVSQTINVMDIVDGLVANLHRTRKRPSITDDSDGPLLKRLKSESQSRSSTPS</sequence>